<gene>
    <name evidence="3" type="ORF">PNW85_17970</name>
</gene>
<dbReference type="InterPro" id="IPR057727">
    <property type="entry name" value="WCX_dom"/>
</dbReference>
<dbReference type="Proteomes" id="UP001212160">
    <property type="component" value="Unassembled WGS sequence"/>
</dbReference>
<sequence length="329" mass="38273">MEKENCQKIKLLKLMELLRQETDEEHPMKTSEICKCITDMGITCDRRTLSRDISMLNEYGYEVMSTMIGHNKAYYVEDRGFSLPELKILMDAVHASAFITEKKSAELIDKIANLGGNHKAELLKRNLVCFNTRKHRNESIYYNVGFLEDALQKHQKVSFYYFDLDENGERIYRKKKKLYQVEPMALVFNEDNYYLMCFSSKYDGICNYRVDRMEQVSILDEPVSADAIITSESLSSYTEQVFKMYGGPTENAVLQFDKSLIGVVHDKFGEDTKMICLDKNNCVATVQIQISPTFWGWIFQFTDKMQILSPQSLVEDYKRQCKKICGQTE</sequence>
<evidence type="ECO:0000259" key="2">
    <source>
        <dbReference type="Pfam" id="PF25583"/>
    </source>
</evidence>
<dbReference type="PANTHER" id="PTHR34580:SF1">
    <property type="entry name" value="PROTEIN PAFC"/>
    <property type="match status" value="1"/>
</dbReference>
<dbReference type="InterPro" id="IPR051534">
    <property type="entry name" value="CBASS_pafABC_assoc_protein"/>
</dbReference>
<evidence type="ECO:0000313" key="3">
    <source>
        <dbReference type="EMBL" id="MDB8688505.1"/>
    </source>
</evidence>
<feature type="domain" description="WCX" evidence="2">
    <location>
        <begin position="249"/>
        <end position="324"/>
    </location>
</feature>
<dbReference type="Pfam" id="PF13280">
    <property type="entry name" value="WYL"/>
    <property type="match status" value="1"/>
</dbReference>
<evidence type="ECO:0000259" key="1">
    <source>
        <dbReference type="Pfam" id="PF13280"/>
    </source>
</evidence>
<proteinExistence type="predicted"/>
<dbReference type="InterPro" id="IPR026881">
    <property type="entry name" value="WYL_dom"/>
</dbReference>
<dbReference type="SUPFAM" id="SSF46785">
    <property type="entry name" value="Winged helix' DNA-binding domain"/>
    <property type="match status" value="1"/>
</dbReference>
<dbReference type="PROSITE" id="PS52050">
    <property type="entry name" value="WYL"/>
    <property type="match status" value="1"/>
</dbReference>
<organism evidence="3 4">
    <name type="scientific">Mediterraneibacter gnavus</name>
    <name type="common">Ruminococcus gnavus</name>
    <dbReference type="NCBI Taxonomy" id="33038"/>
    <lineage>
        <taxon>Bacteria</taxon>
        <taxon>Bacillati</taxon>
        <taxon>Bacillota</taxon>
        <taxon>Clostridia</taxon>
        <taxon>Lachnospirales</taxon>
        <taxon>Lachnospiraceae</taxon>
        <taxon>Mediterraneibacter</taxon>
    </lineage>
</organism>
<comment type="caution">
    <text evidence="3">The sequence shown here is derived from an EMBL/GenBank/DDBJ whole genome shotgun (WGS) entry which is preliminary data.</text>
</comment>
<accession>A0AAW6DGF7</accession>
<feature type="domain" description="WYL" evidence="1">
    <location>
        <begin position="147"/>
        <end position="217"/>
    </location>
</feature>
<dbReference type="PANTHER" id="PTHR34580">
    <property type="match status" value="1"/>
</dbReference>
<evidence type="ECO:0000313" key="4">
    <source>
        <dbReference type="Proteomes" id="UP001212160"/>
    </source>
</evidence>
<protein>
    <submittedName>
        <fullName evidence="3">WYL domain-containing protein</fullName>
    </submittedName>
</protein>
<name>A0AAW6DGF7_MEDGN</name>
<dbReference type="Pfam" id="PF25583">
    <property type="entry name" value="WCX"/>
    <property type="match status" value="1"/>
</dbReference>
<reference evidence="3" key="1">
    <citation type="submission" date="2023-01" db="EMBL/GenBank/DDBJ databases">
        <title>Human gut microbiome strain richness.</title>
        <authorList>
            <person name="Chen-Liaw A."/>
        </authorList>
    </citation>
    <scope>NUCLEOTIDE SEQUENCE</scope>
    <source>
        <strain evidence="3">RTP21484st1_H11_RTP21484_190118</strain>
    </source>
</reference>
<dbReference type="InterPro" id="IPR036390">
    <property type="entry name" value="WH_DNA-bd_sf"/>
</dbReference>
<dbReference type="RefSeq" id="WP_272108270.1">
    <property type="nucleotide sequence ID" value="NZ_JAQMLA010000092.1"/>
</dbReference>
<dbReference type="EMBL" id="JAQMLA010000092">
    <property type="protein sequence ID" value="MDB8688505.1"/>
    <property type="molecule type" value="Genomic_DNA"/>
</dbReference>
<dbReference type="AlphaFoldDB" id="A0AAW6DGF7"/>